<reference evidence="4 5" key="1">
    <citation type="submission" date="2023-07" db="EMBL/GenBank/DDBJ databases">
        <title>Sequencing the genomes of 1000 actinobacteria strains.</title>
        <authorList>
            <person name="Klenk H.-P."/>
        </authorList>
    </citation>
    <scope>NUCLEOTIDE SEQUENCE [LARGE SCALE GENOMIC DNA]</scope>
    <source>
        <strain evidence="4 5">DSM 46740</strain>
    </source>
</reference>
<evidence type="ECO:0000256" key="2">
    <source>
        <dbReference type="PROSITE-ProRule" id="PRU00339"/>
    </source>
</evidence>
<feature type="domain" description="HTH cro/C1-type" evidence="3">
    <location>
        <begin position="9"/>
        <end position="63"/>
    </location>
</feature>
<dbReference type="PRINTS" id="PR00364">
    <property type="entry name" value="DISEASERSIST"/>
</dbReference>
<dbReference type="InterPro" id="IPR010982">
    <property type="entry name" value="Lambda_DNA-bd_dom_sf"/>
</dbReference>
<evidence type="ECO:0000313" key="5">
    <source>
        <dbReference type="Proteomes" id="UP001225356"/>
    </source>
</evidence>
<dbReference type="Pfam" id="PF13424">
    <property type="entry name" value="TPR_12"/>
    <property type="match status" value="1"/>
</dbReference>
<dbReference type="SUPFAM" id="SSF47413">
    <property type="entry name" value="lambda repressor-like DNA-binding domains"/>
    <property type="match status" value="1"/>
</dbReference>
<dbReference type="SUPFAM" id="SSF52540">
    <property type="entry name" value="P-loop containing nucleoside triphosphate hydrolases"/>
    <property type="match status" value="1"/>
</dbReference>
<dbReference type="Proteomes" id="UP001225356">
    <property type="component" value="Unassembled WGS sequence"/>
</dbReference>
<dbReference type="InterPro" id="IPR027417">
    <property type="entry name" value="P-loop_NTPase"/>
</dbReference>
<dbReference type="Pfam" id="PF00931">
    <property type="entry name" value="NB-ARC"/>
    <property type="match status" value="1"/>
</dbReference>
<comment type="caution">
    <text evidence="4">The sequence shown here is derived from an EMBL/GenBank/DDBJ whole genome shotgun (WGS) entry which is preliminary data.</text>
</comment>
<keyword evidence="5" id="KW-1185">Reference proteome</keyword>
<dbReference type="EMBL" id="JAUSQU010000001">
    <property type="protein sequence ID" value="MDP9841604.1"/>
    <property type="molecule type" value="Genomic_DNA"/>
</dbReference>
<proteinExistence type="predicted"/>
<dbReference type="Gene3D" id="1.10.10.10">
    <property type="entry name" value="Winged helix-like DNA-binding domain superfamily/Winged helix DNA-binding domain"/>
    <property type="match status" value="1"/>
</dbReference>
<dbReference type="InterPro" id="IPR036388">
    <property type="entry name" value="WH-like_DNA-bd_sf"/>
</dbReference>
<evidence type="ECO:0000256" key="1">
    <source>
        <dbReference type="ARBA" id="ARBA00022737"/>
    </source>
</evidence>
<evidence type="ECO:0000259" key="3">
    <source>
        <dbReference type="PROSITE" id="PS50943"/>
    </source>
</evidence>
<name>A0ABT9Q4E1_9ACTN</name>
<dbReference type="SMART" id="SM00028">
    <property type="entry name" value="TPR"/>
    <property type="match status" value="4"/>
</dbReference>
<dbReference type="InterPro" id="IPR011990">
    <property type="entry name" value="TPR-like_helical_dom_sf"/>
</dbReference>
<dbReference type="PANTHER" id="PTHR47691">
    <property type="entry name" value="REGULATOR-RELATED"/>
    <property type="match status" value="1"/>
</dbReference>
<dbReference type="SUPFAM" id="SSF48452">
    <property type="entry name" value="TPR-like"/>
    <property type="match status" value="1"/>
</dbReference>
<dbReference type="RefSeq" id="WP_307555078.1">
    <property type="nucleotide sequence ID" value="NZ_JAUSQU010000001.1"/>
</dbReference>
<dbReference type="Gene3D" id="1.10.8.430">
    <property type="entry name" value="Helical domain of apoptotic protease-activating factors"/>
    <property type="match status" value="1"/>
</dbReference>
<dbReference type="InterPro" id="IPR019734">
    <property type="entry name" value="TPR_rpt"/>
</dbReference>
<feature type="repeat" description="TPR" evidence="2">
    <location>
        <begin position="705"/>
        <end position="738"/>
    </location>
</feature>
<dbReference type="InterPro" id="IPR042197">
    <property type="entry name" value="Apaf_helical"/>
</dbReference>
<dbReference type="InterPro" id="IPR001387">
    <property type="entry name" value="Cro/C1-type_HTH"/>
</dbReference>
<dbReference type="Gene3D" id="3.40.50.300">
    <property type="entry name" value="P-loop containing nucleotide triphosphate hydrolases"/>
    <property type="match status" value="1"/>
</dbReference>
<dbReference type="InterPro" id="IPR002182">
    <property type="entry name" value="NB-ARC"/>
</dbReference>
<accession>A0ABT9Q4E1</accession>
<dbReference type="PROSITE" id="PS50005">
    <property type="entry name" value="TPR"/>
    <property type="match status" value="1"/>
</dbReference>
<organism evidence="4 5">
    <name type="scientific">Streptosporangium lutulentum</name>
    <dbReference type="NCBI Taxonomy" id="1461250"/>
    <lineage>
        <taxon>Bacteria</taxon>
        <taxon>Bacillati</taxon>
        <taxon>Actinomycetota</taxon>
        <taxon>Actinomycetes</taxon>
        <taxon>Streptosporangiales</taxon>
        <taxon>Streptosporangiaceae</taxon>
        <taxon>Streptosporangium</taxon>
    </lineage>
</organism>
<sequence>MVSSFGPLLRSLRQAAQLTIEGLSHASGVSVRAIGDMERGISRGPQRRTVQALAEALRLGEEQRAELDEAARAGRPRSGGSVPGRSGLYELPRGLGDFVGRVAELELLCRLGREASVDGPTPVVVVHGQAGLGKTACAVRAAELLREVFPDGRFYVDLRGVDAEPVPAAEVLHRLLRALDVDPRVIAEEEWERASQLRAILAERRCLLVLDNAADEAQIRPLLPGPGAGMVVVTSRRTLGGLEGVTRIALAPFSPQESAQLLRAIVREAADRAVAETEQVARLCGRLPLALRIAGTRLASRPGWTMRHLAERLSDEDRRLATLAVGDVGVEAAFALSYAVLSPPAKETFRRLALVPAVDFAAPIAAVLTQTGVFAAEDQLDDLVELGLLQREGADRYRFHDLIRLYASQRLREEEPAGATVAAERRMVDWLLETAIVAGRWFEPDYGAPPSDAKGLVPLATLEEARAWLEVERDTWLAGLRMAAAADRHEQVAELGEAMRWFAANAQHWLGDWLEVFGLTRAAAAGLSDPRRELWHMNRQVWAFLVTRLPRRGEAALRENAERAMEVYRLAESLGAVREQADALCNAATTWRVLLDFDQSLWAYSRGRELAEAAGYHDTYYWASGGVATALFRLGRLDEAIEAYRSVLRNIDEQPVVSSAAKHSRIFVLGGLATALLAAQRWQEAIEVAEPALAEAGGQGSNLVMGMHRTLGQTYARLGATGEAREHLTRAIELAEKYKTWEPRSLDEAKAELAALGTDHNP</sequence>
<dbReference type="Gene3D" id="1.10.260.40">
    <property type="entry name" value="lambda repressor-like DNA-binding domains"/>
    <property type="match status" value="1"/>
</dbReference>
<dbReference type="CDD" id="cd00093">
    <property type="entry name" value="HTH_XRE"/>
    <property type="match status" value="1"/>
</dbReference>
<evidence type="ECO:0000313" key="4">
    <source>
        <dbReference type="EMBL" id="MDP9841604.1"/>
    </source>
</evidence>
<protein>
    <submittedName>
        <fullName evidence="4">Tetratricopeptide (TPR) repeat protein/transcriptional regulator with XRE-family HTH domain</fullName>
    </submittedName>
</protein>
<dbReference type="Pfam" id="PF13560">
    <property type="entry name" value="HTH_31"/>
    <property type="match status" value="1"/>
</dbReference>
<dbReference type="PROSITE" id="PS50943">
    <property type="entry name" value="HTH_CROC1"/>
    <property type="match status" value="1"/>
</dbReference>
<dbReference type="Gene3D" id="1.25.40.10">
    <property type="entry name" value="Tetratricopeptide repeat domain"/>
    <property type="match status" value="1"/>
</dbReference>
<dbReference type="SMART" id="SM00530">
    <property type="entry name" value="HTH_XRE"/>
    <property type="match status" value="1"/>
</dbReference>
<keyword evidence="1" id="KW-0677">Repeat</keyword>
<keyword evidence="2" id="KW-0802">TPR repeat</keyword>
<dbReference type="PANTHER" id="PTHR47691:SF3">
    <property type="entry name" value="HTH-TYPE TRANSCRIPTIONAL REGULATOR RV0890C-RELATED"/>
    <property type="match status" value="1"/>
</dbReference>
<gene>
    <name evidence="4" type="ORF">J2853_000815</name>
</gene>